<evidence type="ECO:0000256" key="11">
    <source>
        <dbReference type="ARBA" id="ARBA00023286"/>
    </source>
</evidence>
<evidence type="ECO:0000256" key="5">
    <source>
        <dbReference type="ARBA" id="ARBA00022692"/>
    </source>
</evidence>
<keyword evidence="6 13" id="KW-1133">Transmembrane helix</keyword>
<dbReference type="Gene3D" id="1.10.287.70">
    <property type="match status" value="1"/>
</dbReference>
<keyword evidence="5 13" id="KW-0812">Transmembrane</keyword>
<dbReference type="GO" id="GO:0005886">
    <property type="term" value="C:plasma membrane"/>
    <property type="evidence" value="ECO:0007669"/>
    <property type="project" value="UniProtKB-SubCell"/>
</dbReference>
<evidence type="ECO:0000256" key="3">
    <source>
        <dbReference type="ARBA" id="ARBA00022448"/>
    </source>
</evidence>
<protein>
    <recommendedName>
        <fullName evidence="19">Ionotropic glutamate receptor C-terminal domain-containing protein</fullName>
    </recommendedName>
</protein>
<keyword evidence="10" id="KW-0325">Glycoprotein</keyword>
<feature type="domain" description="Ionotropic glutamate receptor L-glutamate and glycine-binding" evidence="16">
    <location>
        <begin position="246"/>
        <end position="349"/>
    </location>
</feature>
<keyword evidence="9" id="KW-0675">Receptor</keyword>
<evidence type="ECO:0000256" key="9">
    <source>
        <dbReference type="ARBA" id="ARBA00023170"/>
    </source>
</evidence>
<keyword evidence="14" id="KW-0732">Signal</keyword>
<evidence type="ECO:0000256" key="10">
    <source>
        <dbReference type="ARBA" id="ARBA00023180"/>
    </source>
</evidence>
<comment type="caution">
    <text evidence="17">The sequence shown here is derived from an EMBL/GenBank/DDBJ whole genome shotgun (WGS) entry which is preliminary data.</text>
</comment>
<comment type="subcellular location">
    <subcellularLocation>
        <location evidence="1">Cell membrane</location>
        <topology evidence="1">Multi-pass membrane protein</topology>
    </subcellularLocation>
</comment>
<evidence type="ECO:0000256" key="2">
    <source>
        <dbReference type="ARBA" id="ARBA00008685"/>
    </source>
</evidence>
<dbReference type="Pfam" id="PF10613">
    <property type="entry name" value="Lig_chan-Glu_bd"/>
    <property type="match status" value="1"/>
</dbReference>
<dbReference type="OrthoDB" id="6506757at2759"/>
<dbReference type="InterPro" id="IPR019594">
    <property type="entry name" value="Glu/Gly-bd"/>
</dbReference>
<dbReference type="InterPro" id="IPR001320">
    <property type="entry name" value="Iontro_rcpt_C"/>
</dbReference>
<dbReference type="Gene3D" id="3.40.190.10">
    <property type="entry name" value="Periplasmic binding protein-like II"/>
    <property type="match status" value="1"/>
</dbReference>
<evidence type="ECO:0000256" key="7">
    <source>
        <dbReference type="ARBA" id="ARBA00023065"/>
    </source>
</evidence>
<dbReference type="AlphaFoldDB" id="A0A6L2PRN1"/>
<dbReference type="GO" id="GO:0050906">
    <property type="term" value="P:detection of stimulus involved in sensory perception"/>
    <property type="evidence" value="ECO:0007669"/>
    <property type="project" value="UniProtKB-ARBA"/>
</dbReference>
<evidence type="ECO:0000256" key="13">
    <source>
        <dbReference type="SAM" id="Phobius"/>
    </source>
</evidence>
<dbReference type="FunCoup" id="A0A6L2PRN1">
    <property type="interactions" value="11"/>
</dbReference>
<feature type="transmembrane region" description="Helical" evidence="13">
    <location>
        <begin position="627"/>
        <end position="647"/>
    </location>
</feature>
<sequence length="684" mass="78487">MLWLIPMLIHAAAGHNRALVDVHLINCVLHVSDTNVDKGFLIIASLFSKDTSTHTRRIRNFSQQYCGNTTTNCDLLHALHLSKKWQILTLLPLAEEHEYNNILHDIHHKTTAYILWVQNELGYRRRQLKTLRSYQNTWNSRARFLIVVDEILLDPRHTAEEILKEVAHFKVFNVIVVIPSNGSPRAFDVYTWFPYELPSGQCGNFKNSILVDQWIMEGKGRFLRNVSLFPPKIPRDFGGCKITAALIPAKPFVMSLNREANKENFTVYNEGSDIRLFLFVAEVMNMSVTVTPSVNVKEIWPVKLENGSWTGVLGEVFDKEADIAFSGLSINLDRYIHFDVTKVYYFSGLLWIVPCAEPFEGWYSITRVFSASLWSLIFIMIFLSAGFMYFTSKYCPQFIEAVDSYRNISNCFYNVWAIFLGTSVPNMPVTDHLKFFFVILVWYSLAINTVFQAFVTSYLIDPGFHKQISSLEDLIASGIEYGYYPGLDVLLPKKSDWRFKEITSHRIPCYNESCAERAVVKKDFATLTDTMYTEYMKTYAAYDSYGRPAVCSFKQESKVRPVAMYLKKGSFLTENANRAISIAIEAGLNTFWWKNILHTLRNKAAAVAEQTLKDDYTVFLLDHLQGVFYLLALGHCLAFLTFTGELMHNMLHARTRLLKTTNHRNNLVPLRGGGGGRRNDWDKA</sequence>
<reference evidence="18" key="1">
    <citation type="submission" date="2020-01" db="EMBL/GenBank/DDBJ databases">
        <title>Draft genome sequence of the Termite Coptotermes fromosanus.</title>
        <authorList>
            <person name="Itakura S."/>
            <person name="Yosikawa Y."/>
            <person name="Umezawa K."/>
        </authorList>
    </citation>
    <scope>NUCLEOTIDE SEQUENCE [LARGE SCALE GENOMIC DNA]</scope>
</reference>
<evidence type="ECO:0000256" key="8">
    <source>
        <dbReference type="ARBA" id="ARBA00023136"/>
    </source>
</evidence>
<evidence type="ECO:0000256" key="4">
    <source>
        <dbReference type="ARBA" id="ARBA00022475"/>
    </source>
</evidence>
<feature type="transmembrane region" description="Helical" evidence="13">
    <location>
        <begin position="411"/>
        <end position="429"/>
    </location>
</feature>
<keyword evidence="8 13" id="KW-0472">Membrane</keyword>
<accession>A0A6L2PRN1</accession>
<keyword evidence="7" id="KW-0406">Ion transport</keyword>
<evidence type="ECO:0000256" key="1">
    <source>
        <dbReference type="ARBA" id="ARBA00004651"/>
    </source>
</evidence>
<dbReference type="SUPFAM" id="SSF53850">
    <property type="entry name" value="Periplasmic binding protein-like II"/>
    <property type="match status" value="1"/>
</dbReference>
<evidence type="ECO:0000259" key="15">
    <source>
        <dbReference type="Pfam" id="PF00060"/>
    </source>
</evidence>
<evidence type="ECO:0000256" key="12">
    <source>
        <dbReference type="ARBA" id="ARBA00023303"/>
    </source>
</evidence>
<comment type="similarity">
    <text evidence="2">Belongs to the glutamate-gated ion channel (TC 1.A.10.1) family.</text>
</comment>
<dbReference type="GO" id="GO:0015276">
    <property type="term" value="F:ligand-gated monoatomic ion channel activity"/>
    <property type="evidence" value="ECO:0007669"/>
    <property type="project" value="InterPro"/>
</dbReference>
<evidence type="ECO:0000256" key="6">
    <source>
        <dbReference type="ARBA" id="ARBA00022989"/>
    </source>
</evidence>
<dbReference type="Proteomes" id="UP000502823">
    <property type="component" value="Unassembled WGS sequence"/>
</dbReference>
<feature type="transmembrane region" description="Helical" evidence="13">
    <location>
        <begin position="435"/>
        <end position="460"/>
    </location>
</feature>
<keyword evidence="12" id="KW-0407">Ion channel</keyword>
<gene>
    <name evidence="17" type="ORF">Cfor_07292</name>
</gene>
<dbReference type="InterPro" id="IPR052192">
    <property type="entry name" value="Insect_Ionotropic_Sensory_Rcpt"/>
</dbReference>
<keyword evidence="3" id="KW-0813">Transport</keyword>
<evidence type="ECO:0000313" key="17">
    <source>
        <dbReference type="EMBL" id="GFG35223.1"/>
    </source>
</evidence>
<keyword evidence="4" id="KW-1003">Cell membrane</keyword>
<evidence type="ECO:0000256" key="14">
    <source>
        <dbReference type="SAM" id="SignalP"/>
    </source>
</evidence>
<name>A0A6L2PRN1_COPFO</name>
<evidence type="ECO:0000259" key="16">
    <source>
        <dbReference type="Pfam" id="PF10613"/>
    </source>
</evidence>
<feature type="transmembrane region" description="Helical" evidence="13">
    <location>
        <begin position="371"/>
        <end position="390"/>
    </location>
</feature>
<proteinExistence type="inferred from homology"/>
<dbReference type="PANTHER" id="PTHR42643:SF24">
    <property type="entry name" value="IONOTROPIC RECEPTOR 60A"/>
    <property type="match status" value="1"/>
</dbReference>
<feature type="chain" id="PRO_5026968446" description="Ionotropic glutamate receptor C-terminal domain-containing protein" evidence="14">
    <location>
        <begin position="19"/>
        <end position="684"/>
    </location>
</feature>
<organism evidence="17 18">
    <name type="scientific">Coptotermes formosanus</name>
    <name type="common">Formosan subterranean termite</name>
    <dbReference type="NCBI Taxonomy" id="36987"/>
    <lineage>
        <taxon>Eukaryota</taxon>
        <taxon>Metazoa</taxon>
        <taxon>Ecdysozoa</taxon>
        <taxon>Arthropoda</taxon>
        <taxon>Hexapoda</taxon>
        <taxon>Insecta</taxon>
        <taxon>Pterygota</taxon>
        <taxon>Neoptera</taxon>
        <taxon>Polyneoptera</taxon>
        <taxon>Dictyoptera</taxon>
        <taxon>Blattodea</taxon>
        <taxon>Blattoidea</taxon>
        <taxon>Termitoidae</taxon>
        <taxon>Rhinotermitidae</taxon>
        <taxon>Coptotermes</taxon>
    </lineage>
</organism>
<evidence type="ECO:0008006" key="19">
    <source>
        <dbReference type="Google" id="ProtNLM"/>
    </source>
</evidence>
<dbReference type="InParanoid" id="A0A6L2PRN1"/>
<feature type="signal peptide" evidence="14">
    <location>
        <begin position="1"/>
        <end position="18"/>
    </location>
</feature>
<evidence type="ECO:0000313" key="18">
    <source>
        <dbReference type="Proteomes" id="UP000502823"/>
    </source>
</evidence>
<keyword evidence="11" id="KW-1071">Ligand-gated ion channel</keyword>
<dbReference type="EMBL" id="BLKM01012018">
    <property type="protein sequence ID" value="GFG35223.1"/>
    <property type="molecule type" value="Genomic_DNA"/>
</dbReference>
<keyword evidence="18" id="KW-1185">Reference proteome</keyword>
<dbReference type="Pfam" id="PF00060">
    <property type="entry name" value="Lig_chan"/>
    <property type="match status" value="1"/>
</dbReference>
<dbReference type="PANTHER" id="PTHR42643">
    <property type="entry name" value="IONOTROPIC RECEPTOR 20A-RELATED"/>
    <property type="match status" value="1"/>
</dbReference>
<feature type="domain" description="Ionotropic glutamate receptor C-terminal" evidence="15">
    <location>
        <begin position="371"/>
        <end position="634"/>
    </location>
</feature>